<dbReference type="PROSITE" id="PS50097">
    <property type="entry name" value="BTB"/>
    <property type="match status" value="1"/>
</dbReference>
<dbReference type="Proteomes" id="UP000813824">
    <property type="component" value="Unassembled WGS sequence"/>
</dbReference>
<dbReference type="CDD" id="cd18186">
    <property type="entry name" value="BTB_POZ_ZBTB_KLHL-like"/>
    <property type="match status" value="1"/>
</dbReference>
<name>A0A8K0ULN7_9AGAR</name>
<dbReference type="SUPFAM" id="SSF54695">
    <property type="entry name" value="POZ domain"/>
    <property type="match status" value="1"/>
</dbReference>
<reference evidence="2" key="1">
    <citation type="journal article" date="2021" name="New Phytol.">
        <title>Evolutionary innovations through gain and loss of genes in the ectomycorrhizal Boletales.</title>
        <authorList>
            <person name="Wu G."/>
            <person name="Miyauchi S."/>
            <person name="Morin E."/>
            <person name="Kuo A."/>
            <person name="Drula E."/>
            <person name="Varga T."/>
            <person name="Kohler A."/>
            <person name="Feng B."/>
            <person name="Cao Y."/>
            <person name="Lipzen A."/>
            <person name="Daum C."/>
            <person name="Hundley H."/>
            <person name="Pangilinan J."/>
            <person name="Johnson J."/>
            <person name="Barry K."/>
            <person name="LaButti K."/>
            <person name="Ng V."/>
            <person name="Ahrendt S."/>
            <person name="Min B."/>
            <person name="Choi I.G."/>
            <person name="Park H."/>
            <person name="Plett J.M."/>
            <person name="Magnuson J."/>
            <person name="Spatafora J.W."/>
            <person name="Nagy L.G."/>
            <person name="Henrissat B."/>
            <person name="Grigoriev I.V."/>
            <person name="Yang Z.L."/>
            <person name="Xu J."/>
            <person name="Martin F.M."/>
        </authorList>
    </citation>
    <scope>NUCLEOTIDE SEQUENCE</scope>
    <source>
        <strain evidence="2">KKN 215</strain>
    </source>
</reference>
<feature type="domain" description="BTB" evidence="1">
    <location>
        <begin position="19"/>
        <end position="92"/>
    </location>
</feature>
<evidence type="ECO:0000313" key="3">
    <source>
        <dbReference type="Proteomes" id="UP000813824"/>
    </source>
</evidence>
<dbReference type="OrthoDB" id="3027208at2759"/>
<gene>
    <name evidence="2" type="ORF">BXZ70DRAFT_941514</name>
</gene>
<dbReference type="Pfam" id="PF00651">
    <property type="entry name" value="BTB"/>
    <property type="match status" value="1"/>
</dbReference>
<organism evidence="2 3">
    <name type="scientific">Cristinia sonorae</name>
    <dbReference type="NCBI Taxonomy" id="1940300"/>
    <lineage>
        <taxon>Eukaryota</taxon>
        <taxon>Fungi</taxon>
        <taxon>Dikarya</taxon>
        <taxon>Basidiomycota</taxon>
        <taxon>Agaricomycotina</taxon>
        <taxon>Agaricomycetes</taxon>
        <taxon>Agaricomycetidae</taxon>
        <taxon>Agaricales</taxon>
        <taxon>Pleurotineae</taxon>
        <taxon>Stephanosporaceae</taxon>
        <taxon>Cristinia</taxon>
    </lineage>
</organism>
<protein>
    <recommendedName>
        <fullName evidence="1">BTB domain-containing protein</fullName>
    </recommendedName>
</protein>
<accession>A0A8K0ULN7</accession>
<dbReference type="SMART" id="SM00225">
    <property type="entry name" value="BTB"/>
    <property type="match status" value="1"/>
</dbReference>
<comment type="caution">
    <text evidence="2">The sequence shown here is derived from an EMBL/GenBank/DDBJ whole genome shotgun (WGS) entry which is preliminary data.</text>
</comment>
<dbReference type="InterPro" id="IPR000210">
    <property type="entry name" value="BTB/POZ_dom"/>
</dbReference>
<dbReference type="AlphaFoldDB" id="A0A8K0ULN7"/>
<evidence type="ECO:0000313" key="2">
    <source>
        <dbReference type="EMBL" id="KAH8099850.1"/>
    </source>
</evidence>
<dbReference type="EMBL" id="JAEVFJ010000018">
    <property type="protein sequence ID" value="KAH8099850.1"/>
    <property type="molecule type" value="Genomic_DNA"/>
</dbReference>
<keyword evidence="3" id="KW-1185">Reference proteome</keyword>
<sequence length="329" mass="37340">MASQLNPILRHTDLWYEDGNVVIVADRTAFKVHRTILSQHSLVFADMFSFPQPATNPDESYDGCPMVQVSDNATDMAIVLDIFYNGVTYLLARTQPTWKVVRAMALLGLKYQADRIRNEAVHQLSLVYGSRDVDEICSMQPGVDCMSLEDDDFISIVNVIRSLDLSRKWLVLALYDCCQMEAALIVNGLPSTERLSPADVVRCVEARSELVDLSRDIMEDWFAEQCSSSEDRDLEGPCSAFSTCERILAQLRRVRLPARSKRLAKHDPLLIHCELAETWFFESCASLCVPCATYYKRRDSEARQHILASLDSYFHFPEDNEMTDVTSDS</sequence>
<evidence type="ECO:0000259" key="1">
    <source>
        <dbReference type="PROSITE" id="PS50097"/>
    </source>
</evidence>
<proteinExistence type="predicted"/>
<dbReference type="Gene3D" id="3.30.710.10">
    <property type="entry name" value="Potassium Channel Kv1.1, Chain A"/>
    <property type="match status" value="1"/>
</dbReference>
<dbReference type="InterPro" id="IPR011333">
    <property type="entry name" value="SKP1/BTB/POZ_sf"/>
</dbReference>